<reference evidence="1" key="1">
    <citation type="submission" date="2011-04" db="EMBL/GenBank/DDBJ databases">
        <title>Evolution of plant cell wall degrading machinery underlies the functional diversity of forest fungi.</title>
        <authorList>
            <consortium name="US DOE Joint Genome Institute (JGI-PGF)"/>
            <person name="Eastwood D.C."/>
            <person name="Floudas D."/>
            <person name="Binder M."/>
            <person name="Majcherczyk A."/>
            <person name="Schneider P."/>
            <person name="Aerts A."/>
            <person name="Asiegbu F.O."/>
            <person name="Baker S.E."/>
            <person name="Barry K."/>
            <person name="Bendiksby M."/>
            <person name="Blumentritt M."/>
            <person name="Coutinho P.M."/>
            <person name="Cullen D."/>
            <person name="Cullen D."/>
            <person name="Gathman A."/>
            <person name="Goodell B."/>
            <person name="Henrissat B."/>
            <person name="Ihrmark K."/>
            <person name="Kauserud H."/>
            <person name="Kohler A."/>
            <person name="LaButti K."/>
            <person name="Lapidus A."/>
            <person name="Lavin J.L."/>
            <person name="Lee Y.-H."/>
            <person name="Lindquist E."/>
            <person name="Lilly W."/>
            <person name="Lucas S."/>
            <person name="Morin E."/>
            <person name="Murat C."/>
            <person name="Oguiza J.A."/>
            <person name="Park J."/>
            <person name="Pisabarro A.G."/>
            <person name="Riley R."/>
            <person name="Rosling A."/>
            <person name="Salamov A."/>
            <person name="Schmidt O."/>
            <person name="Schmutz J."/>
            <person name="Skrede I."/>
            <person name="Stenlid J."/>
            <person name="Wiebenga A."/>
            <person name="Xie X."/>
            <person name="Kues U."/>
            <person name="Hibbett D.S."/>
            <person name="Hoffmeister D."/>
            <person name="Hogberg N."/>
            <person name="Martin F."/>
            <person name="Grigoriev I.V."/>
            <person name="Watkinson S.C."/>
        </authorList>
    </citation>
    <scope>NUCLEOTIDE SEQUENCE</scope>
    <source>
        <strain evidence="1">S7.9</strain>
    </source>
</reference>
<proteinExistence type="predicted"/>
<dbReference type="Proteomes" id="UP000008064">
    <property type="component" value="Unassembled WGS sequence"/>
</dbReference>
<dbReference type="KEGG" id="sla:SERLADRAFT_459702"/>
<accession>F8NL45</accession>
<dbReference type="RefSeq" id="XP_007315060.1">
    <property type="nucleotide sequence ID" value="XM_007314998.1"/>
</dbReference>
<sequence length="66" mass="7174">MESSFISALQIMSCGPKIYLGHAILHLAQCSGVSRTSPPTFAHITQRYRNNQSFLSTGPVSVADHI</sequence>
<evidence type="ECO:0000313" key="1">
    <source>
        <dbReference type="EMBL" id="EGO28861.1"/>
    </source>
</evidence>
<gene>
    <name evidence="1" type="ORF">SERLADRAFT_459702</name>
</gene>
<dbReference type="GeneID" id="18817951"/>
<name>F8NL45_SERL9</name>
<protein>
    <submittedName>
        <fullName evidence="1">Uncharacterized protein</fullName>
    </submittedName>
</protein>
<organism>
    <name type="scientific">Serpula lacrymans var. lacrymans (strain S7.9)</name>
    <name type="common">Dry rot fungus</name>
    <dbReference type="NCBI Taxonomy" id="578457"/>
    <lineage>
        <taxon>Eukaryota</taxon>
        <taxon>Fungi</taxon>
        <taxon>Dikarya</taxon>
        <taxon>Basidiomycota</taxon>
        <taxon>Agaricomycotina</taxon>
        <taxon>Agaricomycetes</taxon>
        <taxon>Agaricomycetidae</taxon>
        <taxon>Boletales</taxon>
        <taxon>Coniophorineae</taxon>
        <taxon>Serpulaceae</taxon>
        <taxon>Serpula</taxon>
    </lineage>
</organism>
<dbReference type="HOGENOM" id="CLU_2832745_0_0_1"/>
<dbReference type="AlphaFoldDB" id="F8NL45"/>
<dbReference type="EMBL" id="GL945430">
    <property type="protein sequence ID" value="EGO28861.1"/>
    <property type="molecule type" value="Genomic_DNA"/>
</dbReference>